<dbReference type="Pfam" id="PF03963">
    <property type="entry name" value="FlgD"/>
    <property type="match status" value="1"/>
</dbReference>
<keyword evidence="2" id="KW-1005">Bacterial flagellum biogenesis</keyword>
<reference evidence="4" key="1">
    <citation type="journal article" date="2019" name="Int. J. Syst. Evol. Microbiol.">
        <title>The Global Catalogue of Microorganisms (GCM) 10K type strain sequencing project: providing services to taxonomists for standard genome sequencing and annotation.</title>
        <authorList>
            <consortium name="The Broad Institute Genomics Platform"/>
            <consortium name="The Broad Institute Genome Sequencing Center for Infectious Disease"/>
            <person name="Wu L."/>
            <person name="Ma J."/>
        </authorList>
    </citation>
    <scope>NUCLEOTIDE SEQUENCE [LARGE SCALE GENOMIC DNA]</scope>
    <source>
        <strain evidence="4">JCM 18126</strain>
    </source>
</reference>
<name>A0ABP9HJ27_9ACTN</name>
<evidence type="ECO:0008006" key="5">
    <source>
        <dbReference type="Google" id="ProtNLM"/>
    </source>
</evidence>
<dbReference type="Proteomes" id="UP001501195">
    <property type="component" value="Unassembled WGS sequence"/>
</dbReference>
<gene>
    <name evidence="3" type="ORF">GCM10023225_12170</name>
</gene>
<dbReference type="InterPro" id="IPR005648">
    <property type="entry name" value="FlgD"/>
</dbReference>
<protein>
    <recommendedName>
        <fullName evidence="5">Flagellar basal-body rod modification protein FlgD</fullName>
    </recommendedName>
</protein>
<evidence type="ECO:0000256" key="1">
    <source>
        <dbReference type="ARBA" id="ARBA00010577"/>
    </source>
</evidence>
<comment type="caution">
    <text evidence="3">The sequence shown here is derived from an EMBL/GenBank/DDBJ whole genome shotgun (WGS) entry which is preliminary data.</text>
</comment>
<organism evidence="3 4">
    <name type="scientific">Kineococcus glutinatus</name>
    <dbReference type="NCBI Taxonomy" id="1070872"/>
    <lineage>
        <taxon>Bacteria</taxon>
        <taxon>Bacillati</taxon>
        <taxon>Actinomycetota</taxon>
        <taxon>Actinomycetes</taxon>
        <taxon>Kineosporiales</taxon>
        <taxon>Kineosporiaceae</taxon>
        <taxon>Kineococcus</taxon>
    </lineage>
</organism>
<dbReference type="RefSeq" id="WP_345711513.1">
    <property type="nucleotide sequence ID" value="NZ_BAABIL010000160.1"/>
</dbReference>
<sequence length="174" mass="17467">MTIDAASGSSPYASLIANSDAAQASAAAKTSSAASTSTKASGSTQANKDTFMKLLVAQLRYQDPSKPVDSSAFIAQTAQFSSLETLEEMSKNNVSLLASQQRLQASSLVGQTVTYTGADGKPVTGVVSSASFTASSVGGTGGEPVLKVDGKDVVLSKVSSVDVPKSQSTGSSSS</sequence>
<proteinExistence type="inferred from homology"/>
<evidence type="ECO:0000256" key="2">
    <source>
        <dbReference type="ARBA" id="ARBA00022795"/>
    </source>
</evidence>
<evidence type="ECO:0000313" key="4">
    <source>
        <dbReference type="Proteomes" id="UP001501195"/>
    </source>
</evidence>
<evidence type="ECO:0000313" key="3">
    <source>
        <dbReference type="EMBL" id="GAA4972130.1"/>
    </source>
</evidence>
<dbReference type="EMBL" id="BAABIL010000160">
    <property type="protein sequence ID" value="GAA4972130.1"/>
    <property type="molecule type" value="Genomic_DNA"/>
</dbReference>
<comment type="similarity">
    <text evidence="1">Belongs to the FlgD family.</text>
</comment>
<accession>A0ABP9HJ27</accession>
<keyword evidence="4" id="KW-1185">Reference proteome</keyword>